<reference evidence="3" key="1">
    <citation type="submission" date="2022-10" db="EMBL/GenBank/DDBJ databases">
        <title>Genome assembly of Pristionchus species.</title>
        <authorList>
            <person name="Yoshida K."/>
            <person name="Sommer R.J."/>
        </authorList>
    </citation>
    <scope>NUCLEOTIDE SEQUENCE [LARGE SCALE GENOMIC DNA]</scope>
    <source>
        <strain evidence="3">RS5460</strain>
    </source>
</reference>
<feature type="non-terminal residue" evidence="2">
    <location>
        <position position="1"/>
    </location>
</feature>
<dbReference type="InterPro" id="IPR000210">
    <property type="entry name" value="BTB/POZ_dom"/>
</dbReference>
<feature type="domain" description="BTB" evidence="1">
    <location>
        <begin position="3"/>
        <end position="62"/>
    </location>
</feature>
<name>A0AAN5CQY4_9BILA</name>
<evidence type="ECO:0000313" key="3">
    <source>
        <dbReference type="Proteomes" id="UP001328107"/>
    </source>
</evidence>
<dbReference type="InterPro" id="IPR011333">
    <property type="entry name" value="SKP1/BTB/POZ_sf"/>
</dbReference>
<keyword evidence="3" id="KW-1185">Reference proteome</keyword>
<dbReference type="PANTHER" id="PTHR22744">
    <property type="entry name" value="HELIX LOOP HELIX PROTEIN 21-RELATED"/>
    <property type="match status" value="1"/>
</dbReference>
<feature type="non-terminal residue" evidence="2">
    <location>
        <position position="78"/>
    </location>
</feature>
<protein>
    <recommendedName>
        <fullName evidence="1">BTB domain-containing protein</fullName>
    </recommendedName>
</protein>
<dbReference type="SUPFAM" id="SSF54695">
    <property type="entry name" value="POZ domain"/>
    <property type="match status" value="1"/>
</dbReference>
<dbReference type="PANTHER" id="PTHR22744:SF14">
    <property type="entry name" value="BTB DOMAIN-CONTAINING PROTEIN-RELATED"/>
    <property type="match status" value="1"/>
</dbReference>
<accession>A0AAN5CQY4</accession>
<dbReference type="AlphaFoldDB" id="A0AAN5CQY4"/>
<dbReference type="EMBL" id="BTRK01000004">
    <property type="protein sequence ID" value="GMR49056.1"/>
    <property type="molecule type" value="Genomic_DNA"/>
</dbReference>
<organism evidence="2 3">
    <name type="scientific">Pristionchus mayeri</name>
    <dbReference type="NCBI Taxonomy" id="1317129"/>
    <lineage>
        <taxon>Eukaryota</taxon>
        <taxon>Metazoa</taxon>
        <taxon>Ecdysozoa</taxon>
        <taxon>Nematoda</taxon>
        <taxon>Chromadorea</taxon>
        <taxon>Rhabditida</taxon>
        <taxon>Rhabditina</taxon>
        <taxon>Diplogasteromorpha</taxon>
        <taxon>Diplogasteroidea</taxon>
        <taxon>Neodiplogasteridae</taxon>
        <taxon>Pristionchus</taxon>
    </lineage>
</organism>
<dbReference type="Pfam" id="PF00651">
    <property type="entry name" value="BTB"/>
    <property type="match status" value="1"/>
</dbReference>
<evidence type="ECO:0000313" key="2">
    <source>
        <dbReference type="EMBL" id="GMR49056.1"/>
    </source>
</evidence>
<dbReference type="Gene3D" id="3.30.710.10">
    <property type="entry name" value="Potassium Channel Kv1.1, Chain A"/>
    <property type="match status" value="1"/>
</dbReference>
<dbReference type="Proteomes" id="UP001328107">
    <property type="component" value="Unassembled WGS sequence"/>
</dbReference>
<gene>
    <name evidence="2" type="ORF">PMAYCL1PPCAC_19251</name>
</gene>
<evidence type="ECO:0000259" key="1">
    <source>
        <dbReference type="Pfam" id="PF00651"/>
    </source>
</evidence>
<comment type="caution">
    <text evidence="2">The sequence shown here is derived from an EMBL/GenBank/DDBJ whole genome shotgun (WGS) entry which is preliminary data.</text>
</comment>
<sequence length="78" mass="9157">VEKEKKSIELKDIDRKGFNEMLRVIYPSRAKITDESYSSLLSIADRFQITVVMNEVEDYLIKADHLGLPERLKLSDKW</sequence>
<proteinExistence type="predicted"/>